<evidence type="ECO:0000259" key="7">
    <source>
        <dbReference type="PROSITE" id="PS50262"/>
    </source>
</evidence>
<name>A0A7E4ZSD3_PANRE</name>
<dbReference type="InterPro" id="IPR000276">
    <property type="entry name" value="GPCR_Rhodpsn"/>
</dbReference>
<accession>A0A7E4ZSD3</accession>
<feature type="transmembrane region" description="Helical" evidence="6">
    <location>
        <begin position="43"/>
        <end position="69"/>
    </location>
</feature>
<dbReference type="Gene3D" id="1.20.1070.10">
    <property type="entry name" value="Rhodopsin 7-helix transmembrane proteins"/>
    <property type="match status" value="1"/>
</dbReference>
<evidence type="ECO:0000313" key="8">
    <source>
        <dbReference type="Proteomes" id="UP000492821"/>
    </source>
</evidence>
<feature type="transmembrane region" description="Helical" evidence="6">
    <location>
        <begin position="277"/>
        <end position="298"/>
    </location>
</feature>
<dbReference type="PANTHER" id="PTHR46709">
    <property type="entry name" value="PROTEIN CBG23488-RELATED"/>
    <property type="match status" value="1"/>
</dbReference>
<dbReference type="AlphaFoldDB" id="A0A7E4ZSD3"/>
<feature type="transmembrane region" description="Helical" evidence="6">
    <location>
        <begin position="220"/>
        <end position="240"/>
    </location>
</feature>
<dbReference type="GO" id="GO:0016020">
    <property type="term" value="C:membrane"/>
    <property type="evidence" value="ECO:0007669"/>
    <property type="project" value="UniProtKB-SubCell"/>
</dbReference>
<dbReference type="SUPFAM" id="SSF81321">
    <property type="entry name" value="Family A G protein-coupled receptor-like"/>
    <property type="match status" value="1"/>
</dbReference>
<protein>
    <submittedName>
        <fullName evidence="9">G_PROTEIN_RECEP_F1_2 domain-containing protein</fullName>
    </submittedName>
</protein>
<proteinExistence type="predicted"/>
<comment type="subcellular location">
    <subcellularLocation>
        <location evidence="1">Membrane</location>
    </subcellularLocation>
</comment>
<evidence type="ECO:0000256" key="5">
    <source>
        <dbReference type="SAM" id="MobiDB-lite"/>
    </source>
</evidence>
<keyword evidence="3 6" id="KW-1133">Transmembrane helix</keyword>
<organism evidence="8 9">
    <name type="scientific">Panagrellus redivivus</name>
    <name type="common">Microworm</name>
    <dbReference type="NCBI Taxonomy" id="6233"/>
    <lineage>
        <taxon>Eukaryota</taxon>
        <taxon>Metazoa</taxon>
        <taxon>Ecdysozoa</taxon>
        <taxon>Nematoda</taxon>
        <taxon>Chromadorea</taxon>
        <taxon>Rhabditida</taxon>
        <taxon>Tylenchina</taxon>
        <taxon>Panagrolaimomorpha</taxon>
        <taxon>Panagrolaimoidea</taxon>
        <taxon>Panagrolaimidae</taxon>
        <taxon>Panagrellus</taxon>
    </lineage>
</organism>
<feature type="transmembrane region" description="Helical" evidence="6">
    <location>
        <begin position="81"/>
        <end position="101"/>
    </location>
</feature>
<dbReference type="Proteomes" id="UP000492821">
    <property type="component" value="Unassembled WGS sequence"/>
</dbReference>
<keyword evidence="2 6" id="KW-0812">Transmembrane</keyword>
<dbReference type="Pfam" id="PF00001">
    <property type="entry name" value="7tm_1"/>
    <property type="match status" value="1"/>
</dbReference>
<dbReference type="WBParaSite" id="Pan_g1432.t1">
    <property type="protein sequence ID" value="Pan_g1432.t1"/>
    <property type="gene ID" value="Pan_g1432"/>
</dbReference>
<feature type="transmembrane region" description="Helical" evidence="6">
    <location>
        <begin position="166"/>
        <end position="184"/>
    </location>
</feature>
<evidence type="ECO:0000256" key="6">
    <source>
        <dbReference type="SAM" id="Phobius"/>
    </source>
</evidence>
<dbReference type="PANTHER" id="PTHR46709:SF2">
    <property type="entry name" value="G-PROTEIN COUPLED RECEPTORS FAMILY 1 PROFILE DOMAIN-CONTAINING PROTEIN"/>
    <property type="match status" value="1"/>
</dbReference>
<feature type="domain" description="G-protein coupled receptors family 1 profile" evidence="7">
    <location>
        <begin position="60"/>
        <end position="336"/>
    </location>
</feature>
<dbReference type="CDD" id="cd14978">
    <property type="entry name" value="7tmA_FMRFamide_R-like"/>
    <property type="match status" value="1"/>
</dbReference>
<feature type="transmembrane region" description="Helical" evidence="6">
    <location>
        <begin position="121"/>
        <end position="145"/>
    </location>
</feature>
<evidence type="ECO:0000256" key="4">
    <source>
        <dbReference type="ARBA" id="ARBA00023136"/>
    </source>
</evidence>
<sequence length="482" mass="54943">MNTTEDPISAVLQQEMSNFTSDNDSGIPFNCDYYEPPLTEIRFWIVSVFGTIVSLVSITQNLFIFFLFLNSKSHRTSYNKYLMLLAFFDVFVSLAYILLMSVNVLSDYLRSAFLIKLWMHYMIPMITVSHIAITSSSFLILAATYERFCITTNSSHLRLLQRNRNLIAFLAVLIGVISKGSMYFEFTISVIPECEGLMTELALGFKDFVFDTSYHTVWRFWYRNFVTIFFPFFMLAYYNIRIVKALSHQQKQSCVDLLNNSLEQTKRKKTTRSATRTMILVVCCYLVSNIINVLLTVWEHVDKTSLAEKYDSFYALALDFVSLATNLSCAFRVPIYLACQAALREEIFFTIKRWSHCRSAEHLGHCQNNTSPQTPGSPENVCLINGHFAEMEPSTTSDGVPSSEDYQLLTNNNSNHAAHGDTSGMSSLRSGFRGNSRERNGCTQPPLMYSFDDDQQSTSSSLAAHSEEILKRIIGTHNETML</sequence>
<evidence type="ECO:0000313" key="9">
    <source>
        <dbReference type="WBParaSite" id="Pan_g1432.t1"/>
    </source>
</evidence>
<dbReference type="PROSITE" id="PS50262">
    <property type="entry name" value="G_PROTEIN_RECEP_F1_2"/>
    <property type="match status" value="1"/>
</dbReference>
<dbReference type="GO" id="GO:0004930">
    <property type="term" value="F:G protein-coupled receptor activity"/>
    <property type="evidence" value="ECO:0007669"/>
    <property type="project" value="InterPro"/>
</dbReference>
<evidence type="ECO:0000256" key="1">
    <source>
        <dbReference type="ARBA" id="ARBA00004370"/>
    </source>
</evidence>
<feature type="region of interest" description="Disordered" evidence="5">
    <location>
        <begin position="393"/>
        <end position="463"/>
    </location>
</feature>
<reference evidence="9" key="2">
    <citation type="submission" date="2020-10" db="UniProtKB">
        <authorList>
            <consortium name="WormBaseParasite"/>
        </authorList>
    </citation>
    <scope>IDENTIFICATION</scope>
</reference>
<evidence type="ECO:0000256" key="3">
    <source>
        <dbReference type="ARBA" id="ARBA00022989"/>
    </source>
</evidence>
<reference evidence="8" key="1">
    <citation type="journal article" date="2013" name="Genetics">
        <title>The draft genome and transcriptome of Panagrellus redivivus are shaped by the harsh demands of a free-living lifestyle.</title>
        <authorList>
            <person name="Srinivasan J."/>
            <person name="Dillman A.R."/>
            <person name="Macchietto M.G."/>
            <person name="Heikkinen L."/>
            <person name="Lakso M."/>
            <person name="Fracchia K.M."/>
            <person name="Antoshechkin I."/>
            <person name="Mortazavi A."/>
            <person name="Wong G."/>
            <person name="Sternberg P.W."/>
        </authorList>
    </citation>
    <scope>NUCLEOTIDE SEQUENCE [LARGE SCALE GENOMIC DNA]</scope>
    <source>
        <strain evidence="8">MT8872</strain>
    </source>
</reference>
<keyword evidence="4 6" id="KW-0472">Membrane</keyword>
<feature type="compositionally biased region" description="Polar residues" evidence="5">
    <location>
        <begin position="393"/>
        <end position="416"/>
    </location>
</feature>
<keyword evidence="8" id="KW-1185">Reference proteome</keyword>
<feature type="transmembrane region" description="Helical" evidence="6">
    <location>
        <begin position="313"/>
        <end position="335"/>
    </location>
</feature>
<dbReference type="InterPro" id="IPR017452">
    <property type="entry name" value="GPCR_Rhodpsn_7TM"/>
</dbReference>
<evidence type="ECO:0000256" key="2">
    <source>
        <dbReference type="ARBA" id="ARBA00022692"/>
    </source>
</evidence>